<comment type="caution">
    <text evidence="1">The sequence shown here is derived from an EMBL/GenBank/DDBJ whole genome shotgun (WGS) entry which is preliminary data.</text>
</comment>
<evidence type="ECO:0000313" key="2">
    <source>
        <dbReference type="Proteomes" id="UP001341840"/>
    </source>
</evidence>
<dbReference type="EMBL" id="JASCZI010061492">
    <property type="protein sequence ID" value="MED6138845.1"/>
    <property type="molecule type" value="Genomic_DNA"/>
</dbReference>
<proteinExistence type="predicted"/>
<reference evidence="1 2" key="1">
    <citation type="journal article" date="2023" name="Plants (Basel)">
        <title>Bridging the Gap: Combining Genomics and Transcriptomics Approaches to Understand Stylosanthes scabra, an Orphan Legume from the Brazilian Caatinga.</title>
        <authorList>
            <person name="Ferreira-Neto J.R.C."/>
            <person name="da Silva M.D."/>
            <person name="Binneck E."/>
            <person name="de Melo N.F."/>
            <person name="da Silva R.H."/>
            <person name="de Melo A.L.T.M."/>
            <person name="Pandolfi V."/>
            <person name="Bustamante F.O."/>
            <person name="Brasileiro-Vidal A.C."/>
            <person name="Benko-Iseppon A.M."/>
        </authorList>
    </citation>
    <scope>NUCLEOTIDE SEQUENCE [LARGE SCALE GENOMIC DNA]</scope>
    <source>
        <tissue evidence="1">Leaves</tissue>
    </source>
</reference>
<organism evidence="1 2">
    <name type="scientific">Stylosanthes scabra</name>
    <dbReference type="NCBI Taxonomy" id="79078"/>
    <lineage>
        <taxon>Eukaryota</taxon>
        <taxon>Viridiplantae</taxon>
        <taxon>Streptophyta</taxon>
        <taxon>Embryophyta</taxon>
        <taxon>Tracheophyta</taxon>
        <taxon>Spermatophyta</taxon>
        <taxon>Magnoliopsida</taxon>
        <taxon>eudicotyledons</taxon>
        <taxon>Gunneridae</taxon>
        <taxon>Pentapetalae</taxon>
        <taxon>rosids</taxon>
        <taxon>fabids</taxon>
        <taxon>Fabales</taxon>
        <taxon>Fabaceae</taxon>
        <taxon>Papilionoideae</taxon>
        <taxon>50 kb inversion clade</taxon>
        <taxon>dalbergioids sensu lato</taxon>
        <taxon>Dalbergieae</taxon>
        <taxon>Pterocarpus clade</taxon>
        <taxon>Stylosanthes</taxon>
    </lineage>
</organism>
<keyword evidence="2" id="KW-1185">Reference proteome</keyword>
<name>A0ABU6SS24_9FABA</name>
<protein>
    <submittedName>
        <fullName evidence="1">Uncharacterized protein</fullName>
    </submittedName>
</protein>
<dbReference type="Proteomes" id="UP001341840">
    <property type="component" value="Unassembled WGS sequence"/>
</dbReference>
<sequence length="109" mass="13031">MLEDRYYYEFEMTPNLTTEDFLFRKMECLPKLDIESNDSGLWVASWMIGRYDNDDFDIKVDDGTRMKIAVSLVLKDHNIINQTIKTNVIENLEQQDEDHDFRCNYAYQS</sequence>
<accession>A0ABU6SS24</accession>
<evidence type="ECO:0000313" key="1">
    <source>
        <dbReference type="EMBL" id="MED6138845.1"/>
    </source>
</evidence>
<gene>
    <name evidence="1" type="ORF">PIB30_078289</name>
</gene>